<dbReference type="AlphaFoldDB" id="A0A3P7LJ75"/>
<gene>
    <name evidence="2" type="ORF">DILT_LOCUS12705</name>
</gene>
<reference evidence="2 3" key="1">
    <citation type="submission" date="2018-11" db="EMBL/GenBank/DDBJ databases">
        <authorList>
            <consortium name="Pathogen Informatics"/>
        </authorList>
    </citation>
    <scope>NUCLEOTIDE SEQUENCE [LARGE SCALE GENOMIC DNA]</scope>
</reference>
<feature type="compositionally biased region" description="Basic and acidic residues" evidence="1">
    <location>
        <begin position="116"/>
        <end position="130"/>
    </location>
</feature>
<feature type="region of interest" description="Disordered" evidence="1">
    <location>
        <begin position="90"/>
        <end position="140"/>
    </location>
</feature>
<dbReference type="EMBL" id="UYRU01067423">
    <property type="protein sequence ID" value="VDN16874.1"/>
    <property type="molecule type" value="Genomic_DNA"/>
</dbReference>
<dbReference type="Proteomes" id="UP000281553">
    <property type="component" value="Unassembled WGS sequence"/>
</dbReference>
<evidence type="ECO:0000313" key="3">
    <source>
        <dbReference type="Proteomes" id="UP000281553"/>
    </source>
</evidence>
<evidence type="ECO:0000313" key="2">
    <source>
        <dbReference type="EMBL" id="VDN16874.1"/>
    </source>
</evidence>
<accession>A0A3P7LJ75</accession>
<name>A0A3P7LJ75_DIBLA</name>
<organism evidence="2 3">
    <name type="scientific">Dibothriocephalus latus</name>
    <name type="common">Fish tapeworm</name>
    <name type="synonym">Diphyllobothrium latum</name>
    <dbReference type="NCBI Taxonomy" id="60516"/>
    <lineage>
        <taxon>Eukaryota</taxon>
        <taxon>Metazoa</taxon>
        <taxon>Spiralia</taxon>
        <taxon>Lophotrochozoa</taxon>
        <taxon>Platyhelminthes</taxon>
        <taxon>Cestoda</taxon>
        <taxon>Eucestoda</taxon>
        <taxon>Diphyllobothriidea</taxon>
        <taxon>Diphyllobothriidae</taxon>
        <taxon>Dibothriocephalus</taxon>
    </lineage>
</organism>
<sequence length="156" mass="17280">MSEDVRTVNEENSDKNQPVLDISKEISKLRQRDLAITQLLQEAIEKANGRNAEGYGPPSHDQEAAADEAIERLCLRCHNLETRLAEKQAMLSSVTNEQETTSQIGTEVGNPSAGQEKADHQPSPQEKEQESAEDALSDMQSRYSALNALYEAALKR</sequence>
<feature type="compositionally biased region" description="Polar residues" evidence="1">
    <location>
        <begin position="90"/>
        <end position="105"/>
    </location>
</feature>
<dbReference type="OrthoDB" id="10481939at2759"/>
<keyword evidence="3" id="KW-1185">Reference proteome</keyword>
<evidence type="ECO:0000256" key="1">
    <source>
        <dbReference type="SAM" id="MobiDB-lite"/>
    </source>
</evidence>
<proteinExistence type="predicted"/>
<protein>
    <submittedName>
        <fullName evidence="2">Uncharacterized protein</fullName>
    </submittedName>
</protein>